<dbReference type="AlphaFoldDB" id="A0A0E0JJV8"/>
<dbReference type="OMA" id="INTMMVE"/>
<evidence type="ECO:0000313" key="3">
    <source>
        <dbReference type="Proteomes" id="UP000026962"/>
    </source>
</evidence>
<protein>
    <submittedName>
        <fullName evidence="2">Uncharacterized protein</fullName>
    </submittedName>
</protein>
<keyword evidence="3" id="KW-1185">Reference proteome</keyword>
<proteinExistence type="predicted"/>
<dbReference type="EnsemblPlants" id="OPUNC01G19240.1">
    <property type="protein sequence ID" value="OPUNC01G19240.1"/>
    <property type="gene ID" value="OPUNC01G19240"/>
</dbReference>
<name>A0A0E0JJV8_ORYPU</name>
<organism evidence="2">
    <name type="scientific">Oryza punctata</name>
    <name type="common">Red rice</name>
    <dbReference type="NCBI Taxonomy" id="4537"/>
    <lineage>
        <taxon>Eukaryota</taxon>
        <taxon>Viridiplantae</taxon>
        <taxon>Streptophyta</taxon>
        <taxon>Embryophyta</taxon>
        <taxon>Tracheophyta</taxon>
        <taxon>Spermatophyta</taxon>
        <taxon>Magnoliopsida</taxon>
        <taxon>Liliopsida</taxon>
        <taxon>Poales</taxon>
        <taxon>Poaceae</taxon>
        <taxon>BOP clade</taxon>
        <taxon>Oryzoideae</taxon>
        <taxon>Oryzeae</taxon>
        <taxon>Oryzinae</taxon>
        <taxon>Oryza</taxon>
    </lineage>
</organism>
<feature type="region of interest" description="Disordered" evidence="1">
    <location>
        <begin position="59"/>
        <end position="109"/>
    </location>
</feature>
<dbReference type="Proteomes" id="UP000026962">
    <property type="component" value="Chromosome 1"/>
</dbReference>
<evidence type="ECO:0000313" key="2">
    <source>
        <dbReference type="EnsemblPlants" id="OPUNC01G19240.1"/>
    </source>
</evidence>
<reference evidence="2" key="2">
    <citation type="submission" date="2018-05" db="EMBL/GenBank/DDBJ databases">
        <title>OpunRS2 (Oryza punctata Reference Sequence Version 2).</title>
        <authorList>
            <person name="Zhang J."/>
            <person name="Kudrna D."/>
            <person name="Lee S."/>
            <person name="Talag J."/>
            <person name="Welchert J."/>
            <person name="Wing R.A."/>
        </authorList>
    </citation>
    <scope>NUCLEOTIDE SEQUENCE [LARGE SCALE GENOMIC DNA]</scope>
</reference>
<evidence type="ECO:0000256" key="1">
    <source>
        <dbReference type="SAM" id="MobiDB-lite"/>
    </source>
</evidence>
<accession>A0A0E0JJV8</accession>
<sequence>MDAVIEEVMAKAMHSINTMMVEQAVTEAGAEAKANTGVGLTTEVLETVAEAEALETAAEGNVVTAVSRPSDDPEATTPEEASSEKHGGRAGDCGGSGPAVSPALSPLTI</sequence>
<reference evidence="2" key="1">
    <citation type="submission" date="2015-04" db="UniProtKB">
        <authorList>
            <consortium name="EnsemblPlants"/>
        </authorList>
    </citation>
    <scope>IDENTIFICATION</scope>
</reference>
<dbReference type="Gramene" id="OPUNC01G19240.1">
    <property type="protein sequence ID" value="OPUNC01G19240.1"/>
    <property type="gene ID" value="OPUNC01G19240"/>
</dbReference>
<dbReference type="HOGENOM" id="CLU_173593_0_0_1"/>